<evidence type="ECO:0000259" key="10">
    <source>
        <dbReference type="Pfam" id="PF04290"/>
    </source>
</evidence>
<dbReference type="EMBL" id="JAUSUQ010000002">
    <property type="protein sequence ID" value="MDQ0337914.1"/>
    <property type="molecule type" value="Genomic_DNA"/>
</dbReference>
<sequence length="170" mass="19340">MNGIKKVIHIIDTVNDWIGKIGAWSVLVLTFLVVFEVISRRVLNSPTIWTYETITMVYGFHFMIVAAYALLHKSMVSVDIIYEKFPLKTRAWLDLCTYVLFFFPFVVGIFWIGMDYAAKSWAIKETSSSLFSPPVYPLKTVIPVAFGLLLLQGISEVLKRIVILVKGETV</sequence>
<dbReference type="RefSeq" id="WP_307335427.1">
    <property type="nucleotide sequence ID" value="NZ_JAUSUQ010000002.1"/>
</dbReference>
<comment type="subcellular location">
    <subcellularLocation>
        <location evidence="1">Cell inner membrane</location>
        <topology evidence="1">Multi-pass membrane protein</topology>
    </subcellularLocation>
</comment>
<dbReference type="InterPro" id="IPR007387">
    <property type="entry name" value="TRAP_DctQ"/>
</dbReference>
<evidence type="ECO:0000256" key="3">
    <source>
        <dbReference type="ARBA" id="ARBA00022475"/>
    </source>
</evidence>
<evidence type="ECO:0000256" key="5">
    <source>
        <dbReference type="ARBA" id="ARBA00022692"/>
    </source>
</evidence>
<comment type="similarity">
    <text evidence="8">Belongs to the TRAP transporter small permease family.</text>
</comment>
<keyword evidence="6 9" id="KW-1133">Transmembrane helix</keyword>
<organism evidence="11 12">
    <name type="scientific">Caldalkalibacillus uzonensis</name>
    <dbReference type="NCBI Taxonomy" id="353224"/>
    <lineage>
        <taxon>Bacteria</taxon>
        <taxon>Bacillati</taxon>
        <taxon>Bacillota</taxon>
        <taxon>Bacilli</taxon>
        <taxon>Bacillales</taxon>
        <taxon>Bacillaceae</taxon>
        <taxon>Caldalkalibacillus</taxon>
    </lineage>
</organism>
<evidence type="ECO:0000313" key="11">
    <source>
        <dbReference type="EMBL" id="MDQ0337914.1"/>
    </source>
</evidence>
<evidence type="ECO:0000256" key="9">
    <source>
        <dbReference type="SAM" id="Phobius"/>
    </source>
</evidence>
<evidence type="ECO:0000256" key="8">
    <source>
        <dbReference type="ARBA" id="ARBA00038436"/>
    </source>
</evidence>
<feature type="transmembrane region" description="Helical" evidence="9">
    <location>
        <begin position="134"/>
        <end position="151"/>
    </location>
</feature>
<reference evidence="11 12" key="1">
    <citation type="submission" date="2023-07" db="EMBL/GenBank/DDBJ databases">
        <title>Genomic Encyclopedia of Type Strains, Phase IV (KMG-IV): sequencing the most valuable type-strain genomes for metagenomic binning, comparative biology and taxonomic classification.</title>
        <authorList>
            <person name="Goeker M."/>
        </authorList>
    </citation>
    <scope>NUCLEOTIDE SEQUENCE [LARGE SCALE GENOMIC DNA]</scope>
    <source>
        <strain evidence="11 12">DSM 17740</strain>
    </source>
</reference>
<proteinExistence type="inferred from homology"/>
<keyword evidence="4" id="KW-0997">Cell inner membrane</keyword>
<evidence type="ECO:0000313" key="12">
    <source>
        <dbReference type="Proteomes" id="UP001232445"/>
    </source>
</evidence>
<feature type="transmembrane region" description="Helical" evidence="9">
    <location>
        <begin position="48"/>
        <end position="71"/>
    </location>
</feature>
<feature type="transmembrane region" description="Helical" evidence="9">
    <location>
        <begin position="21"/>
        <end position="42"/>
    </location>
</feature>
<gene>
    <name evidence="11" type="ORF">J2S00_000697</name>
</gene>
<dbReference type="InterPro" id="IPR055348">
    <property type="entry name" value="DctQ"/>
</dbReference>
<comment type="caution">
    <text evidence="11">The sequence shown here is derived from an EMBL/GenBank/DDBJ whole genome shotgun (WGS) entry which is preliminary data.</text>
</comment>
<feature type="transmembrane region" description="Helical" evidence="9">
    <location>
        <begin position="92"/>
        <end position="114"/>
    </location>
</feature>
<keyword evidence="2" id="KW-0813">Transport</keyword>
<keyword evidence="3" id="KW-1003">Cell membrane</keyword>
<keyword evidence="7 9" id="KW-0472">Membrane</keyword>
<dbReference type="Pfam" id="PF04290">
    <property type="entry name" value="DctQ"/>
    <property type="match status" value="1"/>
</dbReference>
<evidence type="ECO:0000256" key="2">
    <source>
        <dbReference type="ARBA" id="ARBA00022448"/>
    </source>
</evidence>
<dbReference type="PANTHER" id="PTHR35011:SF4">
    <property type="entry name" value="SLL1102 PROTEIN"/>
    <property type="match status" value="1"/>
</dbReference>
<keyword evidence="12" id="KW-1185">Reference proteome</keyword>
<feature type="domain" description="Tripartite ATP-independent periplasmic transporters DctQ component" evidence="10">
    <location>
        <begin position="30"/>
        <end position="160"/>
    </location>
</feature>
<evidence type="ECO:0000256" key="1">
    <source>
        <dbReference type="ARBA" id="ARBA00004429"/>
    </source>
</evidence>
<evidence type="ECO:0000256" key="6">
    <source>
        <dbReference type="ARBA" id="ARBA00022989"/>
    </source>
</evidence>
<evidence type="ECO:0000256" key="4">
    <source>
        <dbReference type="ARBA" id="ARBA00022519"/>
    </source>
</evidence>
<accession>A0ABU0CNC0</accession>
<evidence type="ECO:0000256" key="7">
    <source>
        <dbReference type="ARBA" id="ARBA00023136"/>
    </source>
</evidence>
<name>A0ABU0CNC0_9BACI</name>
<dbReference type="PANTHER" id="PTHR35011">
    <property type="entry name" value="2,3-DIKETO-L-GULONATE TRAP TRANSPORTER SMALL PERMEASE PROTEIN YIAM"/>
    <property type="match status" value="1"/>
</dbReference>
<keyword evidence="5 9" id="KW-0812">Transmembrane</keyword>
<protein>
    <submittedName>
        <fullName evidence="11">TRAP-type mannitol/chloroaromatic compound transport system permease small subunit</fullName>
    </submittedName>
</protein>
<dbReference type="Proteomes" id="UP001232445">
    <property type="component" value="Unassembled WGS sequence"/>
</dbReference>